<sequence>MLARHKQNTLVFAAQSSKDIDCSIVRQADSIIFKEQGINQAEDERLSIRRKAKRATAIFSQIPKEDRKQAAFVCDPHFEGLVNSALPSFWSEELSRVYQNVNFSRLSVGSGDRYQLGNPVIDAGAKALDTGQLEKEIWQLREQGHGIEKIAKLCNCSPWTVRKCLGAP</sequence>
<comment type="caution">
    <text evidence="1">The sequence shown here is derived from an EMBL/GenBank/DDBJ whole genome shotgun (WGS) entry which is preliminary data.</text>
</comment>
<dbReference type="EMBL" id="BARS01003064">
    <property type="protein sequence ID" value="GAF77011.1"/>
    <property type="molecule type" value="Genomic_DNA"/>
</dbReference>
<organism evidence="1">
    <name type="scientific">marine sediment metagenome</name>
    <dbReference type="NCBI Taxonomy" id="412755"/>
    <lineage>
        <taxon>unclassified sequences</taxon>
        <taxon>metagenomes</taxon>
        <taxon>ecological metagenomes</taxon>
    </lineage>
</organism>
<dbReference type="AlphaFoldDB" id="X0SPG6"/>
<evidence type="ECO:0000313" key="1">
    <source>
        <dbReference type="EMBL" id="GAF77011.1"/>
    </source>
</evidence>
<gene>
    <name evidence="1" type="ORF">S01H1_05902</name>
</gene>
<protein>
    <submittedName>
        <fullName evidence="1">Uncharacterized protein</fullName>
    </submittedName>
</protein>
<reference evidence="1" key="1">
    <citation type="journal article" date="2014" name="Front. Microbiol.">
        <title>High frequency of phylogenetically diverse reductive dehalogenase-homologous genes in deep subseafloor sedimentary metagenomes.</title>
        <authorList>
            <person name="Kawai M."/>
            <person name="Futagami T."/>
            <person name="Toyoda A."/>
            <person name="Takaki Y."/>
            <person name="Nishi S."/>
            <person name="Hori S."/>
            <person name="Arai W."/>
            <person name="Tsubouchi T."/>
            <person name="Morono Y."/>
            <person name="Uchiyama I."/>
            <person name="Ito T."/>
            <person name="Fujiyama A."/>
            <person name="Inagaki F."/>
            <person name="Takami H."/>
        </authorList>
    </citation>
    <scope>NUCLEOTIDE SEQUENCE</scope>
    <source>
        <strain evidence="1">Expedition CK06-06</strain>
    </source>
</reference>
<name>X0SPG6_9ZZZZ</name>
<accession>X0SPG6</accession>
<proteinExistence type="predicted"/>